<feature type="region of interest" description="Disordered" evidence="1">
    <location>
        <begin position="27"/>
        <end position="139"/>
    </location>
</feature>
<organism evidence="3 4">
    <name type="scientific">Sphingobium tyrosinilyticum</name>
    <dbReference type="NCBI Taxonomy" id="2715436"/>
    <lineage>
        <taxon>Bacteria</taxon>
        <taxon>Pseudomonadati</taxon>
        <taxon>Pseudomonadota</taxon>
        <taxon>Alphaproteobacteria</taxon>
        <taxon>Sphingomonadales</taxon>
        <taxon>Sphingomonadaceae</taxon>
        <taxon>Sphingobium</taxon>
    </lineage>
</organism>
<evidence type="ECO:0000313" key="4">
    <source>
        <dbReference type="Proteomes" id="UP001595957"/>
    </source>
</evidence>
<feature type="signal peptide" evidence="2">
    <location>
        <begin position="1"/>
        <end position="25"/>
    </location>
</feature>
<comment type="caution">
    <text evidence="3">The sequence shown here is derived from an EMBL/GenBank/DDBJ whole genome shotgun (WGS) entry which is preliminary data.</text>
</comment>
<protein>
    <submittedName>
        <fullName evidence="3">Uncharacterized protein</fullName>
    </submittedName>
</protein>
<feature type="chain" id="PRO_5045259444" evidence="2">
    <location>
        <begin position="26"/>
        <end position="180"/>
    </location>
</feature>
<feature type="compositionally biased region" description="Basic and acidic residues" evidence="1">
    <location>
        <begin position="79"/>
        <end position="90"/>
    </location>
</feature>
<gene>
    <name evidence="3" type="ORF">ACFO3E_01580</name>
</gene>
<feature type="compositionally biased region" description="Basic and acidic residues" evidence="1">
    <location>
        <begin position="111"/>
        <end position="139"/>
    </location>
</feature>
<keyword evidence="4" id="KW-1185">Reference proteome</keyword>
<proteinExistence type="predicted"/>
<evidence type="ECO:0000256" key="2">
    <source>
        <dbReference type="SAM" id="SignalP"/>
    </source>
</evidence>
<dbReference type="EMBL" id="JBHSFZ010000001">
    <property type="protein sequence ID" value="MFC4592888.1"/>
    <property type="molecule type" value="Genomic_DNA"/>
</dbReference>
<reference evidence="4" key="1">
    <citation type="journal article" date="2019" name="Int. J. Syst. Evol. Microbiol.">
        <title>The Global Catalogue of Microorganisms (GCM) 10K type strain sequencing project: providing services to taxonomists for standard genome sequencing and annotation.</title>
        <authorList>
            <consortium name="The Broad Institute Genomics Platform"/>
            <consortium name="The Broad Institute Genome Sequencing Center for Infectious Disease"/>
            <person name="Wu L."/>
            <person name="Ma J."/>
        </authorList>
    </citation>
    <scope>NUCLEOTIDE SEQUENCE [LARGE SCALE GENOMIC DNA]</scope>
    <source>
        <strain evidence="4">NBRC 103632</strain>
    </source>
</reference>
<keyword evidence="2" id="KW-0732">Signal</keyword>
<dbReference type="RefSeq" id="WP_380801916.1">
    <property type="nucleotide sequence ID" value="NZ_JBHSFZ010000001.1"/>
</dbReference>
<evidence type="ECO:0000313" key="3">
    <source>
        <dbReference type="EMBL" id="MFC4592888.1"/>
    </source>
</evidence>
<sequence>MTGKAGWIKGSVLAAALLASGVAVAQGYQPRQSDLQEQDDWPDDAQPSAPDDSESQAAQPRADDDFSDVAAKDPNQSDSDPRDDRLRRQDAVTQAEPEEDEDAITSCALAAREEAERDGGYAEVRQVQEPRETRNGYDVEGDIEVRSGWRTQDGRSRHFTCSIQNGRIANVYVRREPAPR</sequence>
<evidence type="ECO:0000256" key="1">
    <source>
        <dbReference type="SAM" id="MobiDB-lite"/>
    </source>
</evidence>
<name>A0ABV9EVG5_9SPHN</name>
<accession>A0ABV9EVG5</accession>
<dbReference type="Proteomes" id="UP001595957">
    <property type="component" value="Unassembled WGS sequence"/>
</dbReference>